<dbReference type="Proteomes" id="UP000025171">
    <property type="component" value="Unassembled WGS sequence"/>
</dbReference>
<evidence type="ECO:0000313" key="1">
    <source>
        <dbReference type="EMBL" id="KCZ93209.1"/>
    </source>
</evidence>
<sequence length="251" mass="27518">MGVLRRRTAVAIRKIAAGASEARAVVEDDFHHFRVTVLSRDGHVERTTTQSLRTPTMICGQASQRLTELEGMALDPASASVLKHTDARLQCTHMIDLAGLAVAALSQGTPFRQYDAEVDDKTPDKTRRARLRRDGVLVLEWELDGYAVKGPPPYSGLSLGAGFTGWTQDTLPKDEAEAALVLRRAIFISNGRTVDLDALGRRTGPFGGCWAWQPERADKALRNVGSTQDFTECPDALLGQDQAWLAFEQTE</sequence>
<dbReference type="AlphaFoldDB" id="A0A059FRA9"/>
<reference evidence="1 2" key="1">
    <citation type="journal article" date="2014" name="Antonie Van Leeuwenhoek">
        <title>Hyphomonas beringensis sp. nov. and Hyphomonas chukchiensis sp. nov., isolated from surface seawater of the Bering Sea and Chukchi Sea.</title>
        <authorList>
            <person name="Li C."/>
            <person name="Lai Q."/>
            <person name="Li G."/>
            <person name="Dong C."/>
            <person name="Wang J."/>
            <person name="Liao Y."/>
            <person name="Shao Z."/>
        </authorList>
    </citation>
    <scope>NUCLEOTIDE SEQUENCE [LARGE SCALE GENOMIC DNA]</scope>
    <source>
        <strain evidence="1 2">MHS-2</strain>
    </source>
</reference>
<dbReference type="OrthoDB" id="7498222at2"/>
<proteinExistence type="predicted"/>
<keyword evidence="2" id="KW-1185">Reference proteome</keyword>
<gene>
    <name evidence="1" type="ORF">HJO_05120</name>
</gene>
<dbReference type="PATRIC" id="fig|1280950.3.peg.1031"/>
<evidence type="ECO:0008006" key="3">
    <source>
        <dbReference type="Google" id="ProtNLM"/>
    </source>
</evidence>
<name>A0A059FRA9_9PROT</name>
<dbReference type="eggNOG" id="ENOG5030DXN">
    <property type="taxonomic scope" value="Bacteria"/>
</dbReference>
<dbReference type="EMBL" id="ARYK01000002">
    <property type="protein sequence ID" value="KCZ93209.1"/>
    <property type="molecule type" value="Genomic_DNA"/>
</dbReference>
<dbReference type="STRING" id="1280950.HJO_05120"/>
<evidence type="ECO:0000313" key="2">
    <source>
        <dbReference type="Proteomes" id="UP000025171"/>
    </source>
</evidence>
<accession>A0A059FRA9</accession>
<protein>
    <recommendedName>
        <fullName evidence="3">DUF2889 domain-containing protein</fullName>
    </recommendedName>
</protein>
<comment type="caution">
    <text evidence="1">The sequence shown here is derived from an EMBL/GenBank/DDBJ whole genome shotgun (WGS) entry which is preliminary data.</text>
</comment>
<organism evidence="1 2">
    <name type="scientific">Hyphomonas johnsonii MHS-2</name>
    <dbReference type="NCBI Taxonomy" id="1280950"/>
    <lineage>
        <taxon>Bacteria</taxon>
        <taxon>Pseudomonadati</taxon>
        <taxon>Pseudomonadota</taxon>
        <taxon>Alphaproteobacteria</taxon>
        <taxon>Hyphomonadales</taxon>
        <taxon>Hyphomonadaceae</taxon>
        <taxon>Hyphomonas</taxon>
    </lineage>
</organism>